<evidence type="ECO:0000313" key="2">
    <source>
        <dbReference type="Proteomes" id="UP000198640"/>
    </source>
</evidence>
<reference evidence="1 2" key="1">
    <citation type="submission" date="2016-10" db="EMBL/GenBank/DDBJ databases">
        <authorList>
            <person name="de Groot N.N."/>
        </authorList>
    </citation>
    <scope>NUCLEOTIDE SEQUENCE [LARGE SCALE GENOMIC DNA]</scope>
    <source>
        <strain evidence="1 2">Nm1</strain>
    </source>
</reference>
<dbReference type="AlphaFoldDB" id="A0A1H3FBU9"/>
<proteinExistence type="predicted"/>
<accession>A0A1H3FBU9</accession>
<dbReference type="Proteomes" id="UP000198640">
    <property type="component" value="Unassembled WGS sequence"/>
</dbReference>
<dbReference type="OrthoDB" id="8566416at2"/>
<keyword evidence="2" id="KW-1185">Reference proteome</keyword>
<organism evidence="1 2">
    <name type="scientific">Nitrosomonas halophila</name>
    <dbReference type="NCBI Taxonomy" id="44576"/>
    <lineage>
        <taxon>Bacteria</taxon>
        <taxon>Pseudomonadati</taxon>
        <taxon>Pseudomonadota</taxon>
        <taxon>Betaproteobacteria</taxon>
        <taxon>Nitrosomonadales</taxon>
        <taxon>Nitrosomonadaceae</taxon>
        <taxon>Nitrosomonas</taxon>
    </lineage>
</organism>
<evidence type="ECO:0000313" key="1">
    <source>
        <dbReference type="EMBL" id="SDX88287.1"/>
    </source>
</evidence>
<dbReference type="Pfam" id="PF23140">
    <property type="entry name" value="Gp80"/>
    <property type="match status" value="1"/>
</dbReference>
<gene>
    <name evidence="1" type="ORF">SAMN05421881_101142</name>
</gene>
<dbReference type="InterPro" id="IPR056908">
    <property type="entry name" value="Gp80-like"/>
</dbReference>
<sequence length="209" mass="21788">MTAATNYKENKLQDFLYRGQPLTPPATYHIALILATRGYSNDARNTAVSLGDTIIPATPNGHMYRCTTAGTTGGSEPSWTTTQGGTVNDGTAVWTEMYPDFEAAANLPEVSGGDYTRASIAASLVNFSGTQGPGTETASTGTSGTTSNNVAIDFPAPIANWGVVAAWLTYDAASSGNAWDWGMLTQPKTINNGDGAPSFLPASMAFSID</sequence>
<dbReference type="STRING" id="44576.SAMN05421881_101142"/>
<protein>
    <submittedName>
        <fullName evidence="1">Uncharacterized protein</fullName>
    </submittedName>
</protein>
<dbReference type="RefSeq" id="WP_090412471.1">
    <property type="nucleotide sequence ID" value="NZ_FNOY01000011.1"/>
</dbReference>
<name>A0A1H3FBU9_9PROT</name>
<dbReference type="EMBL" id="FNOY01000011">
    <property type="protein sequence ID" value="SDX88287.1"/>
    <property type="molecule type" value="Genomic_DNA"/>
</dbReference>